<comment type="subcellular location">
    <subcellularLocation>
        <location evidence="9">Cytoplasm</location>
    </subcellularLocation>
</comment>
<evidence type="ECO:0000256" key="8">
    <source>
        <dbReference type="ARBA" id="ARBA00049466"/>
    </source>
</evidence>
<dbReference type="PROSITE" id="PS51918">
    <property type="entry name" value="RADICAL_SAM"/>
    <property type="match status" value="1"/>
</dbReference>
<feature type="binding site" evidence="9">
    <location>
        <position position="71"/>
    </location>
    <ligand>
        <name>[4Fe-4S] cluster</name>
        <dbReference type="ChEBI" id="CHEBI:49883"/>
        <label>2</label>
        <note>4Fe-4S-S-AdoMet</note>
    </ligand>
</feature>
<dbReference type="GO" id="GO:0051539">
    <property type="term" value="F:4 iron, 4 sulfur cluster binding"/>
    <property type="evidence" value="ECO:0007669"/>
    <property type="project" value="UniProtKB-UniRule"/>
</dbReference>
<keyword evidence="12" id="KW-1185">Reference proteome</keyword>
<keyword evidence="6 9" id="KW-0411">Iron-sulfur</keyword>
<organism evidence="11 12">
    <name type="scientific">Archaeoglobus veneficus (strain DSM 11195 / SNP6)</name>
    <dbReference type="NCBI Taxonomy" id="693661"/>
    <lineage>
        <taxon>Archaea</taxon>
        <taxon>Methanobacteriati</taxon>
        <taxon>Methanobacteriota</taxon>
        <taxon>Archaeoglobi</taxon>
        <taxon>Archaeoglobales</taxon>
        <taxon>Archaeoglobaceae</taxon>
        <taxon>Archaeoglobus</taxon>
    </lineage>
</organism>
<evidence type="ECO:0000256" key="9">
    <source>
        <dbReference type="HAMAP-Rule" id="MF_01921"/>
    </source>
</evidence>
<proteinExistence type="inferred from homology"/>
<evidence type="ECO:0000256" key="6">
    <source>
        <dbReference type="ARBA" id="ARBA00023014"/>
    </source>
</evidence>
<evidence type="ECO:0000256" key="7">
    <source>
        <dbReference type="ARBA" id="ARBA00023239"/>
    </source>
</evidence>
<feature type="binding site" evidence="9">
    <location>
        <position position="74"/>
    </location>
    <ligand>
        <name>[4Fe-4S] cluster</name>
        <dbReference type="ChEBI" id="CHEBI:49883"/>
        <label>2</label>
        <note>4Fe-4S-S-AdoMet</note>
    </ligand>
</feature>
<dbReference type="KEGG" id="ave:Arcve_1060"/>
<evidence type="ECO:0000259" key="10">
    <source>
        <dbReference type="PROSITE" id="PS51918"/>
    </source>
</evidence>
<dbReference type="SFLD" id="SFLDS00029">
    <property type="entry name" value="Radical_SAM"/>
    <property type="match status" value="1"/>
</dbReference>
<dbReference type="GeneID" id="10394173"/>
<dbReference type="EC" id="4.1.3.44" evidence="9"/>
<keyword evidence="3 9" id="KW-0819">tRNA processing</keyword>
<keyword evidence="4 9" id="KW-0479">Metal-binding</keyword>
<dbReference type="InterPro" id="IPR023993">
    <property type="entry name" value="TYW1_archaea"/>
</dbReference>
<dbReference type="SUPFAM" id="SSF102114">
    <property type="entry name" value="Radical SAM enzymes"/>
    <property type="match status" value="1"/>
</dbReference>
<dbReference type="SFLD" id="SFLDG01071">
    <property type="entry name" value="tRNA_wybutosine-synthesizing"/>
    <property type="match status" value="1"/>
</dbReference>
<keyword evidence="9" id="KW-0963">Cytoplasm</keyword>
<evidence type="ECO:0000313" key="11">
    <source>
        <dbReference type="EMBL" id="AEA47071.1"/>
    </source>
</evidence>
<comment type="subunit">
    <text evidence="9">Monomer.</text>
</comment>
<keyword evidence="2 9" id="KW-0949">S-adenosyl-L-methionine</keyword>
<evidence type="ECO:0000256" key="3">
    <source>
        <dbReference type="ARBA" id="ARBA00022694"/>
    </source>
</evidence>
<dbReference type="CDD" id="cd01335">
    <property type="entry name" value="Radical_SAM"/>
    <property type="match status" value="1"/>
</dbReference>
<feature type="binding site" evidence="9">
    <location>
        <position position="45"/>
    </location>
    <ligand>
        <name>[4Fe-4S] cluster</name>
        <dbReference type="ChEBI" id="CHEBI:49883"/>
        <label>1</label>
    </ligand>
</feature>
<evidence type="ECO:0000313" key="12">
    <source>
        <dbReference type="Proteomes" id="UP000008136"/>
    </source>
</evidence>
<evidence type="ECO:0000256" key="4">
    <source>
        <dbReference type="ARBA" id="ARBA00022723"/>
    </source>
</evidence>
<evidence type="ECO:0000256" key="5">
    <source>
        <dbReference type="ARBA" id="ARBA00023004"/>
    </source>
</evidence>
<evidence type="ECO:0000256" key="1">
    <source>
        <dbReference type="ARBA" id="ARBA00022485"/>
    </source>
</evidence>
<feature type="binding site" evidence="9">
    <location>
        <position position="67"/>
    </location>
    <ligand>
        <name>[4Fe-4S] cluster</name>
        <dbReference type="ChEBI" id="CHEBI:49883"/>
        <label>2</label>
        <note>4Fe-4S-S-AdoMet</note>
    </ligand>
</feature>
<dbReference type="InterPro" id="IPR007197">
    <property type="entry name" value="rSAM"/>
</dbReference>
<dbReference type="SFLD" id="SFLDF00284">
    <property type="entry name" value="tRNA_wybutosine-synthesizing"/>
    <property type="match status" value="1"/>
</dbReference>
<dbReference type="PANTHER" id="PTHR13930:SF0">
    <property type="entry name" value="S-ADENOSYL-L-METHIONINE-DEPENDENT TRNA 4-DEMETHYLWYOSINE SYNTHASE TYW1-RELATED"/>
    <property type="match status" value="1"/>
</dbReference>
<dbReference type="EMBL" id="CP002588">
    <property type="protein sequence ID" value="AEA47071.1"/>
    <property type="molecule type" value="Genomic_DNA"/>
</dbReference>
<dbReference type="InterPro" id="IPR034556">
    <property type="entry name" value="tRNA_wybutosine-synthase"/>
</dbReference>
<keyword evidence="1 9" id="KW-0004">4Fe-4S</keyword>
<dbReference type="InterPro" id="IPR013785">
    <property type="entry name" value="Aldolase_TIM"/>
</dbReference>
<comment type="catalytic activity">
    <reaction evidence="8 9">
        <text>N(1)-methylguanosine(37) in tRNA(Phe) + pyruvate + S-adenosyl-L-methionine = 4-demethylwyosine(37) in tRNA(Phe) + 5'-deoxyadenosine + L-methionine + CO2 + H2O</text>
        <dbReference type="Rhea" id="RHEA:36347"/>
        <dbReference type="Rhea" id="RHEA-COMP:10164"/>
        <dbReference type="Rhea" id="RHEA-COMP:10165"/>
        <dbReference type="ChEBI" id="CHEBI:15361"/>
        <dbReference type="ChEBI" id="CHEBI:15377"/>
        <dbReference type="ChEBI" id="CHEBI:16526"/>
        <dbReference type="ChEBI" id="CHEBI:17319"/>
        <dbReference type="ChEBI" id="CHEBI:57844"/>
        <dbReference type="ChEBI" id="CHEBI:59789"/>
        <dbReference type="ChEBI" id="CHEBI:64315"/>
        <dbReference type="ChEBI" id="CHEBI:73542"/>
        <dbReference type="EC" id="4.1.3.44"/>
    </reaction>
</comment>
<dbReference type="HOGENOM" id="CLU_007952_3_0_2"/>
<feature type="binding site" evidence="9">
    <location>
        <position position="58"/>
    </location>
    <ligand>
        <name>[4Fe-4S] cluster</name>
        <dbReference type="ChEBI" id="CHEBI:49883"/>
        <label>1</label>
    </ligand>
</feature>
<dbReference type="RefSeq" id="WP_013683735.1">
    <property type="nucleotide sequence ID" value="NC_015320.1"/>
</dbReference>
<dbReference type="Pfam" id="PF08608">
    <property type="entry name" value="Wyosine_form"/>
    <property type="match status" value="1"/>
</dbReference>
<sequence>MDETKRPAIPQKLLKDLKGYQIVGRHSAVKLCLWLKKSLRNMGVCYKQKFYGISSHRCLQMTPALFCNQNCIYCWRPLELLPGIKGWDSADFIAEESIKAQRRLLSGFGGMKGVNERKLKEAYEPNQVAISLIGEPTWYPYLDELVDEYKARGMTTFVVTNGTNPEMVERIEPYQLYISLTAYSEESHLALNRPPRSFWDRVMESLKVMAEKDGRRVIRLTLIKGYNMNAEKFAPLIEKASPDFIEAKAYMHLGYSRLRLPRDAMPEHADVKAFAEELARLTGYEVKNESEISRVVLLERE</sequence>
<gene>
    <name evidence="9" type="primary">taw1</name>
    <name evidence="11" type="ordered locus">Arcve_1060</name>
</gene>
<dbReference type="Gene3D" id="3.20.20.70">
    <property type="entry name" value="Aldolase class I"/>
    <property type="match status" value="1"/>
</dbReference>
<dbReference type="Proteomes" id="UP000008136">
    <property type="component" value="Chromosome"/>
</dbReference>
<dbReference type="HAMAP" id="MF_01921">
    <property type="entry name" value="TYW1_archaea"/>
    <property type="match status" value="1"/>
</dbReference>
<comment type="similarity">
    <text evidence="9">Belongs to the TYW1 family.</text>
</comment>
<dbReference type="InterPro" id="IPR013917">
    <property type="entry name" value="tRNA_wybutosine-synth"/>
</dbReference>
<keyword evidence="7 9" id="KW-0456">Lyase</keyword>
<dbReference type="GO" id="GO:0046872">
    <property type="term" value="F:metal ion binding"/>
    <property type="evidence" value="ECO:0007669"/>
    <property type="project" value="UniProtKB-KW"/>
</dbReference>
<dbReference type="GO" id="GO:0005737">
    <property type="term" value="C:cytoplasm"/>
    <property type="evidence" value="ECO:0007669"/>
    <property type="project" value="UniProtKB-SubCell"/>
</dbReference>
<dbReference type="eggNOG" id="arCOG04174">
    <property type="taxonomic scope" value="Archaea"/>
</dbReference>
<dbReference type="InterPro" id="IPR058240">
    <property type="entry name" value="rSAM_sf"/>
</dbReference>
<dbReference type="STRING" id="693661.Arcve_1060"/>
<dbReference type="Pfam" id="PF04055">
    <property type="entry name" value="Radical_SAM"/>
    <property type="match status" value="1"/>
</dbReference>
<dbReference type="PANTHER" id="PTHR13930">
    <property type="entry name" value="S-ADENOSYL-L-METHIONINE-DEPENDENT TRNA 4-DEMETHYLWYOSINE SYNTHASE"/>
    <property type="match status" value="1"/>
</dbReference>
<comment type="function">
    <text evidence="9">Component of the wyosine derivatives biosynthesis pathway that catalyzes the condensation of N-methylguanine with 2 carbon atoms from pyruvate to form the tricyclic 4-demethylwyosine (imG-14) on guanosine-37 of tRNA(Phe).</text>
</comment>
<accession>F2KT41</accession>
<dbReference type="GO" id="GO:0102521">
    <property type="term" value="F:tRNA-4-demethylwyosine synthase activity"/>
    <property type="evidence" value="ECO:0007669"/>
    <property type="project" value="UniProtKB-EC"/>
</dbReference>
<keyword evidence="5 9" id="KW-0408">Iron</keyword>
<feature type="domain" description="Radical SAM core" evidence="10">
    <location>
        <begin position="51"/>
        <end position="288"/>
    </location>
</feature>
<dbReference type="AlphaFoldDB" id="F2KT41"/>
<protein>
    <recommendedName>
        <fullName evidence="9">S-adenosyl-L-methionine-dependent tRNA 4-demethylwyosine synthase</fullName>
        <ecNumber evidence="9">4.1.3.44</ecNumber>
    </recommendedName>
    <alternativeName>
        <fullName evidence="9">tRNA wyosine derivatives biosynthesis protein Taw1</fullName>
    </alternativeName>
</protein>
<dbReference type="NCBIfam" id="TIGR03972">
    <property type="entry name" value="rSAM_TYW1"/>
    <property type="match status" value="1"/>
</dbReference>
<evidence type="ECO:0000256" key="2">
    <source>
        <dbReference type="ARBA" id="ARBA00022691"/>
    </source>
</evidence>
<comment type="cofactor">
    <cofactor evidence="9">
        <name>[4Fe-4S] cluster</name>
        <dbReference type="ChEBI" id="CHEBI:49883"/>
    </cofactor>
    <text evidence="9">Binds 2 [4Fe-4S] clusters. Binds 1 [4Fe-4S] cluster coordinated with 3 cysteines and an exchangeable S-adenosyl-L-methionine.</text>
</comment>
<feature type="binding site" evidence="9">
    <location>
        <position position="32"/>
    </location>
    <ligand>
        <name>[4Fe-4S] cluster</name>
        <dbReference type="ChEBI" id="CHEBI:49883"/>
        <label>1</label>
    </ligand>
</feature>
<name>F2KT41_ARCVS</name>
<dbReference type="GO" id="GO:0008033">
    <property type="term" value="P:tRNA processing"/>
    <property type="evidence" value="ECO:0007669"/>
    <property type="project" value="UniProtKB-UniRule"/>
</dbReference>
<reference evidence="11 12" key="1">
    <citation type="submission" date="2011-03" db="EMBL/GenBank/DDBJ databases">
        <title>The complete genome of Archaeoglobus veneficus SNP6.</title>
        <authorList>
            <consortium name="US DOE Joint Genome Institute (JGI-PGF)"/>
            <person name="Lucas S."/>
            <person name="Copeland A."/>
            <person name="Lapidus A."/>
            <person name="Bruce D."/>
            <person name="Goodwin L."/>
            <person name="Pitluck S."/>
            <person name="Kyrpides N."/>
            <person name="Mavromatis K."/>
            <person name="Pagani I."/>
            <person name="Ivanova N."/>
            <person name="Mikhailova N."/>
            <person name="Lu M."/>
            <person name="Detter J.C."/>
            <person name="Tapia R."/>
            <person name="Han C."/>
            <person name="Land M."/>
            <person name="Hauser L."/>
            <person name="Markowitz V."/>
            <person name="Cheng J.-F."/>
            <person name="Hugenholtz P."/>
            <person name="Woyke T."/>
            <person name="Wu D."/>
            <person name="Spring S."/>
            <person name="Brambilla E."/>
            <person name="Klenk H.-P."/>
            <person name="Eisen J.A."/>
        </authorList>
    </citation>
    <scope>NUCLEOTIDE SEQUENCE [LARGE SCALE GENOMIC DNA]</scope>
    <source>
        <strain>SNP6</strain>
    </source>
</reference>
<dbReference type="OrthoDB" id="68499at2157"/>